<evidence type="ECO:0000256" key="1">
    <source>
        <dbReference type="ARBA" id="ARBA00004613"/>
    </source>
</evidence>
<dbReference type="GO" id="GO:0016298">
    <property type="term" value="F:lipase activity"/>
    <property type="evidence" value="ECO:0000318"/>
    <property type="project" value="GO_Central"/>
</dbReference>
<comment type="similarity">
    <text evidence="2 4">Belongs to the AB hydrolase superfamily. Lipase family.</text>
</comment>
<dbReference type="GeneID" id="586017"/>
<evidence type="ECO:0000259" key="6">
    <source>
        <dbReference type="Pfam" id="PF00151"/>
    </source>
</evidence>
<evidence type="ECO:0000256" key="5">
    <source>
        <dbReference type="SAM" id="SignalP"/>
    </source>
</evidence>
<dbReference type="AlphaFoldDB" id="A0A7M7NXE1"/>
<evidence type="ECO:0000256" key="2">
    <source>
        <dbReference type="ARBA" id="ARBA00010701"/>
    </source>
</evidence>
<dbReference type="KEGG" id="spu:586017"/>
<protein>
    <recommendedName>
        <fullName evidence="6">Lipase domain-containing protein</fullName>
    </recommendedName>
</protein>
<dbReference type="PANTHER" id="PTHR11610">
    <property type="entry name" value="LIPASE"/>
    <property type="match status" value="1"/>
</dbReference>
<dbReference type="Pfam" id="PF00151">
    <property type="entry name" value="Lipase"/>
    <property type="match status" value="1"/>
</dbReference>
<keyword evidence="8" id="KW-1185">Reference proteome</keyword>
<proteinExistence type="inferred from homology"/>
<dbReference type="SUPFAM" id="SSF53474">
    <property type="entry name" value="alpha/beta-Hydrolases"/>
    <property type="match status" value="1"/>
</dbReference>
<dbReference type="InterPro" id="IPR000734">
    <property type="entry name" value="TAG_lipase"/>
</dbReference>
<dbReference type="PANTHER" id="PTHR11610:SF178">
    <property type="entry name" value="LIPASE MEMBER H-A-LIKE PROTEIN"/>
    <property type="match status" value="1"/>
</dbReference>
<dbReference type="GO" id="GO:0005615">
    <property type="term" value="C:extracellular space"/>
    <property type="evidence" value="ECO:0000318"/>
    <property type="project" value="GO_Central"/>
</dbReference>
<evidence type="ECO:0000256" key="4">
    <source>
        <dbReference type="RuleBase" id="RU004262"/>
    </source>
</evidence>
<reference evidence="7" key="2">
    <citation type="submission" date="2021-01" db="UniProtKB">
        <authorList>
            <consortium name="EnsemblMetazoa"/>
        </authorList>
    </citation>
    <scope>IDENTIFICATION</scope>
</reference>
<dbReference type="InterPro" id="IPR029058">
    <property type="entry name" value="AB_hydrolase_fold"/>
</dbReference>
<dbReference type="PRINTS" id="PR00821">
    <property type="entry name" value="TAGLIPASE"/>
</dbReference>
<evidence type="ECO:0000256" key="3">
    <source>
        <dbReference type="ARBA" id="ARBA00022525"/>
    </source>
</evidence>
<feature type="chain" id="PRO_5029727865" description="Lipase domain-containing protein" evidence="5">
    <location>
        <begin position="20"/>
        <end position="312"/>
    </location>
</feature>
<keyword evidence="3" id="KW-0964">Secreted</keyword>
<reference evidence="8" key="1">
    <citation type="submission" date="2015-02" db="EMBL/GenBank/DDBJ databases">
        <title>Genome sequencing for Strongylocentrotus purpuratus.</title>
        <authorList>
            <person name="Murali S."/>
            <person name="Liu Y."/>
            <person name="Vee V."/>
            <person name="English A."/>
            <person name="Wang M."/>
            <person name="Skinner E."/>
            <person name="Han Y."/>
            <person name="Muzny D.M."/>
            <person name="Worley K.C."/>
            <person name="Gibbs R.A."/>
        </authorList>
    </citation>
    <scope>NUCLEOTIDE SEQUENCE</scope>
</reference>
<dbReference type="RefSeq" id="XP_030841943.1">
    <property type="nucleotide sequence ID" value="XM_030986083.1"/>
</dbReference>
<dbReference type="GO" id="GO:0016042">
    <property type="term" value="P:lipid catabolic process"/>
    <property type="evidence" value="ECO:0000318"/>
    <property type="project" value="GO_Central"/>
</dbReference>
<dbReference type="Proteomes" id="UP000007110">
    <property type="component" value="Unassembled WGS sequence"/>
</dbReference>
<evidence type="ECO:0000313" key="7">
    <source>
        <dbReference type="EnsemblMetazoa" id="XP_030841943"/>
    </source>
</evidence>
<feature type="domain" description="Lipase" evidence="6">
    <location>
        <begin position="74"/>
        <end position="225"/>
    </location>
</feature>
<sequence length="312" mass="33820">MATLVQLLVFACLLLAVSCDFCYDDLGCFDTSLKCHDRKANTPAEIKTSFKVYTRQNRGNGDSLNRNDLASITASRANTRVVGREIAKLIEDLNAATGAGFGSMHIIGHSLGAHIGGYAGEACSGTVGRVTGLDPAGPDFAGDLDKSCRLDKTDARFVDVMHTDGEILIGGGLGLMDELGHQDFYPNNGQEMPGCGGISPTCDHSKAVEYFISSISSSCSFTATKKGSTWDDLKTVPGHRARAPPALRWGTRRTLARGRGHSILRPTRIVHTASKMPNYRYNVMPRKAQRLAPYNLIDIKMKNNYVTLMNLC</sequence>
<dbReference type="InterPro" id="IPR013818">
    <property type="entry name" value="Lipase"/>
</dbReference>
<organism evidence="7 8">
    <name type="scientific">Strongylocentrotus purpuratus</name>
    <name type="common">Purple sea urchin</name>
    <dbReference type="NCBI Taxonomy" id="7668"/>
    <lineage>
        <taxon>Eukaryota</taxon>
        <taxon>Metazoa</taxon>
        <taxon>Echinodermata</taxon>
        <taxon>Eleutherozoa</taxon>
        <taxon>Echinozoa</taxon>
        <taxon>Echinoidea</taxon>
        <taxon>Euechinoidea</taxon>
        <taxon>Echinacea</taxon>
        <taxon>Camarodonta</taxon>
        <taxon>Echinidea</taxon>
        <taxon>Strongylocentrotidae</taxon>
        <taxon>Strongylocentrotus</taxon>
    </lineage>
</organism>
<dbReference type="EnsemblMetazoa" id="XM_030986083">
    <property type="protein sequence ID" value="XP_030841943"/>
    <property type="gene ID" value="LOC586017"/>
</dbReference>
<dbReference type="OrthoDB" id="199913at2759"/>
<name>A0A7M7NXE1_STRPU</name>
<feature type="signal peptide" evidence="5">
    <location>
        <begin position="1"/>
        <end position="19"/>
    </location>
</feature>
<accession>A0A7M7NXE1</accession>
<dbReference type="Gene3D" id="3.40.50.1820">
    <property type="entry name" value="alpha/beta hydrolase"/>
    <property type="match status" value="2"/>
</dbReference>
<dbReference type="InParanoid" id="A0A7M7NXE1"/>
<evidence type="ECO:0000313" key="8">
    <source>
        <dbReference type="Proteomes" id="UP000007110"/>
    </source>
</evidence>
<comment type="subcellular location">
    <subcellularLocation>
        <location evidence="1">Secreted</location>
    </subcellularLocation>
</comment>
<dbReference type="OMA" id="YKSRANT"/>
<keyword evidence="5" id="KW-0732">Signal</keyword>